<protein>
    <submittedName>
        <fullName evidence="3">L-sulfolactate dehydrogenase</fullName>
    </submittedName>
</protein>
<dbReference type="InterPro" id="IPR036111">
    <property type="entry name" value="Mal/L-sulfo/L-lacto_DH-like_sf"/>
</dbReference>
<dbReference type="Pfam" id="PF02615">
    <property type="entry name" value="Ldh_2"/>
    <property type="match status" value="1"/>
</dbReference>
<dbReference type="InterPro" id="IPR003767">
    <property type="entry name" value="Malate/L-lactate_DH-like"/>
</dbReference>
<dbReference type="Proteomes" id="UP000053240">
    <property type="component" value="Unassembled WGS sequence"/>
</dbReference>
<keyword evidence="2" id="KW-0560">Oxidoreductase</keyword>
<dbReference type="PANTHER" id="PTHR11091">
    <property type="entry name" value="OXIDOREDUCTASE-RELATED"/>
    <property type="match status" value="1"/>
</dbReference>
<comment type="caution">
    <text evidence="3">The sequence shown here is derived from an EMBL/GenBank/DDBJ whole genome shotgun (WGS) entry which is preliminary data.</text>
</comment>
<dbReference type="InParanoid" id="A0A0N0PG12"/>
<keyword evidence="4" id="KW-1185">Reference proteome</keyword>
<dbReference type="Gene3D" id="3.30.1370.60">
    <property type="entry name" value="Hypothetical oxidoreductase yiak, domain 2"/>
    <property type="match status" value="1"/>
</dbReference>
<dbReference type="STRING" id="76193.A0A0N0PG12"/>
<dbReference type="GO" id="GO:0016491">
    <property type="term" value="F:oxidoreductase activity"/>
    <property type="evidence" value="ECO:0007669"/>
    <property type="project" value="UniProtKB-KW"/>
</dbReference>
<comment type="similarity">
    <text evidence="1">Belongs to the LDH2/MDH2 oxidoreductase family.</text>
</comment>
<dbReference type="EMBL" id="LADJ01050572">
    <property type="protein sequence ID" value="KPJ21492.1"/>
    <property type="molecule type" value="Genomic_DNA"/>
</dbReference>
<evidence type="ECO:0000313" key="4">
    <source>
        <dbReference type="Proteomes" id="UP000053240"/>
    </source>
</evidence>
<proteinExistence type="inferred from homology"/>
<organism evidence="3 4">
    <name type="scientific">Papilio machaon</name>
    <name type="common">Old World swallowtail butterfly</name>
    <dbReference type="NCBI Taxonomy" id="76193"/>
    <lineage>
        <taxon>Eukaryota</taxon>
        <taxon>Metazoa</taxon>
        <taxon>Ecdysozoa</taxon>
        <taxon>Arthropoda</taxon>
        <taxon>Hexapoda</taxon>
        <taxon>Insecta</taxon>
        <taxon>Pterygota</taxon>
        <taxon>Neoptera</taxon>
        <taxon>Endopterygota</taxon>
        <taxon>Lepidoptera</taxon>
        <taxon>Glossata</taxon>
        <taxon>Ditrysia</taxon>
        <taxon>Papilionoidea</taxon>
        <taxon>Papilionidae</taxon>
        <taxon>Papilioninae</taxon>
        <taxon>Papilio</taxon>
    </lineage>
</organism>
<dbReference type="InterPro" id="IPR043143">
    <property type="entry name" value="Mal/L-sulf/L-lact_DH-like_NADP"/>
</dbReference>
<evidence type="ECO:0000256" key="1">
    <source>
        <dbReference type="ARBA" id="ARBA00006056"/>
    </source>
</evidence>
<dbReference type="AlphaFoldDB" id="A0A0N0PG12"/>
<reference evidence="3 4" key="1">
    <citation type="journal article" date="2015" name="Nat. Commun.">
        <title>Outbred genome sequencing and CRISPR/Cas9 gene editing in butterflies.</title>
        <authorList>
            <person name="Li X."/>
            <person name="Fan D."/>
            <person name="Zhang W."/>
            <person name="Liu G."/>
            <person name="Zhang L."/>
            <person name="Zhao L."/>
            <person name="Fang X."/>
            <person name="Chen L."/>
            <person name="Dong Y."/>
            <person name="Chen Y."/>
            <person name="Ding Y."/>
            <person name="Zhao R."/>
            <person name="Feng M."/>
            <person name="Zhu Y."/>
            <person name="Feng Y."/>
            <person name="Jiang X."/>
            <person name="Zhu D."/>
            <person name="Xiang H."/>
            <person name="Feng X."/>
            <person name="Li S."/>
            <person name="Wang J."/>
            <person name="Zhang G."/>
            <person name="Kronforst M.R."/>
            <person name="Wang W."/>
        </authorList>
    </citation>
    <scope>NUCLEOTIDE SEQUENCE [LARGE SCALE GENOMIC DNA]</scope>
    <source>
        <strain evidence="3">Ya'a_city_454_Pm</strain>
        <tissue evidence="3">Whole body</tissue>
    </source>
</reference>
<sequence>MATTAVAVGKIEMQLRKGESIPKGWAQGPDGKETTDAALAYETQCLMPLGGAENTSGYKGFGLSAMVELFCGILSGSLYGHHIRSWSHSGEGGAADLGQCFVALDPGCFAPGFQHRLADCMQHWRQLQPVLYFVTIQRLLGEYLSFYCYCYFIAVRKKILNLNLKVQKISHSN</sequence>
<gene>
    <name evidence="3" type="ORF">RR48_00427</name>
</gene>
<dbReference type="SUPFAM" id="SSF89733">
    <property type="entry name" value="L-sulfolactate dehydrogenase-like"/>
    <property type="match status" value="1"/>
</dbReference>
<dbReference type="PANTHER" id="PTHR11091:SF0">
    <property type="entry name" value="MALATE DEHYDROGENASE"/>
    <property type="match status" value="1"/>
</dbReference>
<evidence type="ECO:0000313" key="3">
    <source>
        <dbReference type="EMBL" id="KPJ21492.1"/>
    </source>
</evidence>
<evidence type="ECO:0000256" key="2">
    <source>
        <dbReference type="ARBA" id="ARBA00023002"/>
    </source>
</evidence>
<accession>A0A0N0PG12</accession>
<name>A0A0N0PG12_PAPMA</name>